<dbReference type="SUPFAM" id="SSF53686">
    <property type="entry name" value="Tryptophan synthase beta subunit-like PLP-dependent enzymes"/>
    <property type="match status" value="1"/>
</dbReference>
<organism evidence="4 5">
    <name type="scientific">Candidatus Kaiserbacteria bacterium RIFCSPHIGHO2_01_FULL_54_36</name>
    <dbReference type="NCBI Taxonomy" id="1798482"/>
    <lineage>
        <taxon>Bacteria</taxon>
        <taxon>Candidatus Kaiseribacteriota</taxon>
    </lineage>
</organism>
<accession>A0A1F6CLM9</accession>
<evidence type="ECO:0000313" key="5">
    <source>
        <dbReference type="Proteomes" id="UP000178370"/>
    </source>
</evidence>
<dbReference type="STRING" id="1798482.A2763_01165"/>
<sequence length="200" mass="21462">MATAFLLAQYFGWQLPDWIAAPVGNGSNTSSIGMGMRRLVDLRFVPKSARILGCQTEMANPLASSWSQTSAAWLKQYHPKKADDTIATATQIGAPVSFKKVIREVTASRGSMQSVSEADIREAMDVCLKEGLPVCPQTGIAVAGLRAAVRRGAVQNGQCVAVVSTATALKFSDVYKETVEKSVEKAPDTDPESIARMLKL</sequence>
<dbReference type="Gene3D" id="3.40.50.1100">
    <property type="match status" value="1"/>
</dbReference>
<comment type="cofactor">
    <cofactor evidence="1">
        <name>pyridoxal 5'-phosphate</name>
        <dbReference type="ChEBI" id="CHEBI:597326"/>
    </cofactor>
</comment>
<dbReference type="Pfam" id="PF00291">
    <property type="entry name" value="PALP"/>
    <property type="match status" value="1"/>
</dbReference>
<dbReference type="InterPro" id="IPR001926">
    <property type="entry name" value="TrpB-like_PALP"/>
</dbReference>
<evidence type="ECO:0000313" key="4">
    <source>
        <dbReference type="EMBL" id="OGG50136.1"/>
    </source>
</evidence>
<keyword evidence="2" id="KW-0663">Pyridoxal phosphate</keyword>
<gene>
    <name evidence="4" type="ORF">A2763_01165</name>
</gene>
<dbReference type="Proteomes" id="UP000178370">
    <property type="component" value="Unassembled WGS sequence"/>
</dbReference>
<name>A0A1F6CLM9_9BACT</name>
<evidence type="ECO:0000256" key="2">
    <source>
        <dbReference type="ARBA" id="ARBA00022898"/>
    </source>
</evidence>
<feature type="domain" description="Tryptophan synthase beta chain-like PALP" evidence="3">
    <location>
        <begin position="12"/>
        <end position="164"/>
    </location>
</feature>
<comment type="caution">
    <text evidence="4">The sequence shown here is derived from an EMBL/GenBank/DDBJ whole genome shotgun (WGS) entry which is preliminary data.</text>
</comment>
<dbReference type="AlphaFoldDB" id="A0A1F6CLM9"/>
<proteinExistence type="predicted"/>
<evidence type="ECO:0000259" key="3">
    <source>
        <dbReference type="Pfam" id="PF00291"/>
    </source>
</evidence>
<reference evidence="4 5" key="1">
    <citation type="journal article" date="2016" name="Nat. Commun.">
        <title>Thousands of microbial genomes shed light on interconnected biogeochemical processes in an aquifer system.</title>
        <authorList>
            <person name="Anantharaman K."/>
            <person name="Brown C.T."/>
            <person name="Hug L.A."/>
            <person name="Sharon I."/>
            <person name="Castelle C.J."/>
            <person name="Probst A.J."/>
            <person name="Thomas B.C."/>
            <person name="Singh A."/>
            <person name="Wilkins M.J."/>
            <person name="Karaoz U."/>
            <person name="Brodie E.L."/>
            <person name="Williams K.H."/>
            <person name="Hubbard S.S."/>
            <person name="Banfield J.F."/>
        </authorList>
    </citation>
    <scope>NUCLEOTIDE SEQUENCE [LARGE SCALE GENOMIC DNA]</scope>
</reference>
<evidence type="ECO:0000256" key="1">
    <source>
        <dbReference type="ARBA" id="ARBA00001933"/>
    </source>
</evidence>
<protein>
    <recommendedName>
        <fullName evidence="3">Tryptophan synthase beta chain-like PALP domain-containing protein</fullName>
    </recommendedName>
</protein>
<dbReference type="EMBL" id="MFKV01000019">
    <property type="protein sequence ID" value="OGG50136.1"/>
    <property type="molecule type" value="Genomic_DNA"/>
</dbReference>
<dbReference type="InterPro" id="IPR036052">
    <property type="entry name" value="TrpB-like_PALP_sf"/>
</dbReference>